<sequence>MSIRKRLQESKKKMKEMISQFGEEDLRRMKDKAFADLEILETEFEKERYRQQVRMNKRLAEKRVKMDKAKLLKDKVDAHEVDMIKSNLLLPEDEDKTFDQLLIENDEDKDSSLMRMLREWKRRRDAFKQEEQQRQLAETVIDLDSMTLKKLIMKLDNLEKGLRELRRLQSLKLISNGLPTTFPQPEKQQHQTITQQEKPRITPPPMPVKAPTPAPHAATKSPPPQKEPHKPVELPKAPKFIGAPPPAKAPSPVPPLKLDTSLEGPRDTCKAHNWWRRRSKVTKFINSVTQREQSQIVYQGRGQENSTLRQQRPQRQGVHNCA</sequence>
<keyword evidence="4" id="KW-1185">Reference proteome</keyword>
<dbReference type="Proteomes" id="UP000785679">
    <property type="component" value="Unassembled WGS sequence"/>
</dbReference>
<feature type="coiled-coil region" evidence="1">
    <location>
        <begin position="4"/>
        <end position="43"/>
    </location>
</feature>
<gene>
    <name evidence="3" type="ORF">FGO68_gene14651</name>
</gene>
<dbReference type="EMBL" id="RRYP01018193">
    <property type="protein sequence ID" value="TNV73738.1"/>
    <property type="molecule type" value="Genomic_DNA"/>
</dbReference>
<comment type="caution">
    <text evidence="3">The sequence shown here is derived from an EMBL/GenBank/DDBJ whole genome shotgun (WGS) entry which is preliminary data.</text>
</comment>
<accession>A0A8J8NFA1</accession>
<keyword evidence="1" id="KW-0175">Coiled coil</keyword>
<proteinExistence type="predicted"/>
<protein>
    <submittedName>
        <fullName evidence="3">Uncharacterized protein</fullName>
    </submittedName>
</protein>
<feature type="compositionally biased region" description="Polar residues" evidence="2">
    <location>
        <begin position="290"/>
        <end position="314"/>
    </location>
</feature>
<name>A0A8J8NFA1_HALGN</name>
<evidence type="ECO:0000256" key="1">
    <source>
        <dbReference type="SAM" id="Coils"/>
    </source>
</evidence>
<feature type="region of interest" description="Disordered" evidence="2">
    <location>
        <begin position="176"/>
        <end position="268"/>
    </location>
</feature>
<evidence type="ECO:0000313" key="3">
    <source>
        <dbReference type="EMBL" id="TNV73738.1"/>
    </source>
</evidence>
<feature type="compositionally biased region" description="Pro residues" evidence="2">
    <location>
        <begin position="201"/>
        <end position="214"/>
    </location>
</feature>
<evidence type="ECO:0000256" key="2">
    <source>
        <dbReference type="SAM" id="MobiDB-lite"/>
    </source>
</evidence>
<feature type="compositionally biased region" description="Pro residues" evidence="2">
    <location>
        <begin position="243"/>
        <end position="255"/>
    </location>
</feature>
<reference evidence="3" key="1">
    <citation type="submission" date="2019-06" db="EMBL/GenBank/DDBJ databases">
        <authorList>
            <person name="Zheng W."/>
        </authorList>
    </citation>
    <scope>NUCLEOTIDE SEQUENCE</scope>
    <source>
        <strain evidence="3">QDHG01</strain>
    </source>
</reference>
<organism evidence="3 4">
    <name type="scientific">Halteria grandinella</name>
    <dbReference type="NCBI Taxonomy" id="5974"/>
    <lineage>
        <taxon>Eukaryota</taxon>
        <taxon>Sar</taxon>
        <taxon>Alveolata</taxon>
        <taxon>Ciliophora</taxon>
        <taxon>Intramacronucleata</taxon>
        <taxon>Spirotrichea</taxon>
        <taxon>Stichotrichia</taxon>
        <taxon>Sporadotrichida</taxon>
        <taxon>Halteriidae</taxon>
        <taxon>Halteria</taxon>
    </lineage>
</organism>
<feature type="region of interest" description="Disordered" evidence="2">
    <location>
        <begin position="290"/>
        <end position="322"/>
    </location>
</feature>
<dbReference type="AlphaFoldDB" id="A0A8J8NFA1"/>
<evidence type="ECO:0000313" key="4">
    <source>
        <dbReference type="Proteomes" id="UP000785679"/>
    </source>
</evidence>